<dbReference type="PROSITE" id="PS52050">
    <property type="entry name" value="WYL"/>
    <property type="match status" value="1"/>
</dbReference>
<dbReference type="AlphaFoldDB" id="A0A3G2HU77"/>
<dbReference type="Pfam" id="PF13280">
    <property type="entry name" value="WYL"/>
    <property type="match status" value="1"/>
</dbReference>
<proteinExistence type="predicted"/>
<feature type="domain" description="Helix-turn-helix type 11" evidence="1">
    <location>
        <begin position="6"/>
        <end position="59"/>
    </location>
</feature>
<evidence type="ECO:0000259" key="1">
    <source>
        <dbReference type="Pfam" id="PF08279"/>
    </source>
</evidence>
<feature type="domain" description="WYL" evidence="2">
    <location>
        <begin position="141"/>
        <end position="202"/>
    </location>
</feature>
<gene>
    <name evidence="3" type="ORF">D3M96_09195</name>
</gene>
<reference evidence="3 4" key="1">
    <citation type="submission" date="2018-09" db="EMBL/GenBank/DDBJ databases">
        <title>Complete genome sequence of the hydrocarbonoclastic bacterium Alcaligenes aquatilis QD168, isolated from a crude-oil polluted marine sediment of Central Chile.</title>
        <authorList>
            <person name="Duran R.E."/>
            <person name="Barra B."/>
            <person name="Salva-Serra F."/>
            <person name="Mendez V."/>
            <person name="Moore E.R.B."/>
            <person name="Seeger M."/>
        </authorList>
    </citation>
    <scope>NUCLEOTIDE SEQUENCE [LARGE SCALE GENOMIC DNA]</scope>
    <source>
        <strain evidence="3 4">QD168</strain>
    </source>
</reference>
<dbReference type="RefSeq" id="WP_121738747.1">
    <property type="nucleotide sequence ID" value="NZ_CP032153.1"/>
</dbReference>
<dbReference type="Proteomes" id="UP000268070">
    <property type="component" value="Chromosome"/>
</dbReference>
<organism evidence="3 4">
    <name type="scientific">Alcaligenes aquatilis</name>
    <dbReference type="NCBI Taxonomy" id="323284"/>
    <lineage>
        <taxon>Bacteria</taxon>
        <taxon>Pseudomonadati</taxon>
        <taxon>Pseudomonadota</taxon>
        <taxon>Betaproteobacteria</taxon>
        <taxon>Burkholderiales</taxon>
        <taxon>Alcaligenaceae</taxon>
        <taxon>Alcaligenes</taxon>
    </lineage>
</organism>
<evidence type="ECO:0000313" key="4">
    <source>
        <dbReference type="Proteomes" id="UP000268070"/>
    </source>
</evidence>
<dbReference type="PANTHER" id="PTHR34580:SF3">
    <property type="entry name" value="PROTEIN PAFB"/>
    <property type="match status" value="1"/>
</dbReference>
<dbReference type="InterPro" id="IPR026881">
    <property type="entry name" value="WYL_dom"/>
</dbReference>
<dbReference type="InterPro" id="IPR036388">
    <property type="entry name" value="WH-like_DNA-bd_sf"/>
</dbReference>
<dbReference type="PANTHER" id="PTHR34580">
    <property type="match status" value="1"/>
</dbReference>
<accession>A0A3G2HU77</accession>
<name>A0A3G2HU77_9BURK</name>
<dbReference type="InterPro" id="IPR013196">
    <property type="entry name" value="HTH_11"/>
</dbReference>
<dbReference type="OrthoDB" id="9807255at2"/>
<evidence type="ECO:0000259" key="2">
    <source>
        <dbReference type="Pfam" id="PF13280"/>
    </source>
</evidence>
<dbReference type="Pfam" id="PF08279">
    <property type="entry name" value="HTH_11"/>
    <property type="match status" value="1"/>
</dbReference>
<protein>
    <submittedName>
        <fullName evidence="3">YafY family transcriptional regulator</fullName>
    </submittedName>
</protein>
<dbReference type="InterPro" id="IPR051534">
    <property type="entry name" value="CBASS_pafABC_assoc_protein"/>
</dbReference>
<dbReference type="KEGG" id="aaqu:D3M96_09195"/>
<evidence type="ECO:0000313" key="3">
    <source>
        <dbReference type="EMBL" id="AYN20683.1"/>
    </source>
</evidence>
<sequence length="233" mass="26451">MARAERLLSLLQVLRRHKRPVSGARLAQELGISIRTLYRDIASLQAQGADIEGEPGVGYVLRPSFMLPPLMFSQAELEALILGFRWVEKFADEPLTKAAGDAMAKISTVLPDSLRDGLDSTALRVGPRVIQDTERVDLGIARTAIRLQRKLSITYIDGAGQESERVIWPFSLGYFQHFRILVGWCELKGDFRHFRTDRIRGLVSLEESYPRHRADLFKQWRATQTELSYVPDT</sequence>
<dbReference type="EMBL" id="CP032153">
    <property type="protein sequence ID" value="AYN20683.1"/>
    <property type="molecule type" value="Genomic_DNA"/>
</dbReference>
<dbReference type="SUPFAM" id="SSF46785">
    <property type="entry name" value="Winged helix' DNA-binding domain"/>
    <property type="match status" value="1"/>
</dbReference>
<dbReference type="Gene3D" id="1.10.10.10">
    <property type="entry name" value="Winged helix-like DNA-binding domain superfamily/Winged helix DNA-binding domain"/>
    <property type="match status" value="1"/>
</dbReference>
<dbReference type="InterPro" id="IPR036390">
    <property type="entry name" value="WH_DNA-bd_sf"/>
</dbReference>